<protein>
    <submittedName>
        <fullName evidence="2">GTP-binding protein HSR1-related protein</fullName>
    </submittedName>
</protein>
<dbReference type="Proteomes" id="UP000010802">
    <property type="component" value="Chromosome"/>
</dbReference>
<dbReference type="InterPro" id="IPR006073">
    <property type="entry name" value="GTP-bd"/>
</dbReference>
<dbReference type="PANTHER" id="PTHR11702:SF31">
    <property type="entry name" value="MITOCHONDRIAL RIBOSOME-ASSOCIATED GTPASE 2"/>
    <property type="match status" value="1"/>
</dbReference>
<organism evidence="2 3">
    <name type="scientific">Tepidanaerobacter acetatoxydans (strain DSM 21804 / JCM 16047 / Re1)</name>
    <dbReference type="NCBI Taxonomy" id="1209989"/>
    <lineage>
        <taxon>Bacteria</taxon>
        <taxon>Bacillati</taxon>
        <taxon>Bacillota</taxon>
        <taxon>Clostridia</taxon>
        <taxon>Thermosediminibacterales</taxon>
        <taxon>Tepidanaerobacteraceae</taxon>
        <taxon>Tepidanaerobacter</taxon>
    </lineage>
</organism>
<evidence type="ECO:0000313" key="3">
    <source>
        <dbReference type="Proteomes" id="UP000010802"/>
    </source>
</evidence>
<name>F4LUE1_TEPAE</name>
<dbReference type="InterPro" id="IPR045086">
    <property type="entry name" value="OBG_GTPase"/>
</dbReference>
<dbReference type="KEGG" id="tep:TepRe1_1325"/>
<accession>F4LUE1</accession>
<evidence type="ECO:0000259" key="1">
    <source>
        <dbReference type="Pfam" id="PF01926"/>
    </source>
</evidence>
<sequence length="202" mass="22406">MKRCAIIGKTNVGKTLFLINFAEYLGVKSFNIEFVNNTGSKTSEKIIPQTAVSYLVDKNPHKTRCLQSIIINVPVGKGKKKIKIVDTSGFIDGIHPNIEIRKAISQTLTTVRDSDIILHIIDASAVKNKDLPSSMGEVDYQIAQFAQLKKSYAILANKMDLPGANEGFEKIKQEFSGNLIFPISALHKTGFKEVKIFVMHNI</sequence>
<dbReference type="Gene3D" id="3.40.50.300">
    <property type="entry name" value="P-loop containing nucleotide triphosphate hydrolases"/>
    <property type="match status" value="1"/>
</dbReference>
<dbReference type="eggNOG" id="COG2262">
    <property type="taxonomic scope" value="Bacteria"/>
</dbReference>
<reference evidence="3" key="1">
    <citation type="journal article" date="2013" name="Genome Announc.">
        <title>First genome sequence of a syntrophic acetate-oxidizing bacterium, Tepidanaerobacter acetatoxydans strain Re1.</title>
        <authorList>
            <person name="Manzoor S."/>
            <person name="Bongcam-Rudloff E."/>
            <person name="Schnurer A."/>
            <person name="Muller B."/>
        </authorList>
    </citation>
    <scope>NUCLEOTIDE SEQUENCE [LARGE SCALE GENOMIC DNA]</scope>
    <source>
        <strain evidence="3">Re1</strain>
    </source>
</reference>
<dbReference type="PANTHER" id="PTHR11702">
    <property type="entry name" value="DEVELOPMENTALLY REGULATED GTP-BINDING PROTEIN-RELATED"/>
    <property type="match status" value="1"/>
</dbReference>
<dbReference type="GO" id="GO:0005525">
    <property type="term" value="F:GTP binding"/>
    <property type="evidence" value="ECO:0007669"/>
    <property type="project" value="InterPro"/>
</dbReference>
<dbReference type="KEGG" id="tae:TepiRe1_1437"/>
<dbReference type="InterPro" id="IPR027417">
    <property type="entry name" value="P-loop_NTPase"/>
</dbReference>
<evidence type="ECO:0000313" key="2">
    <source>
        <dbReference type="EMBL" id="CDI40688.1"/>
    </source>
</evidence>
<keyword evidence="3" id="KW-1185">Reference proteome</keyword>
<gene>
    <name evidence="2" type="ordered locus">TEPIRE1_1437</name>
</gene>
<dbReference type="GO" id="GO:0003924">
    <property type="term" value="F:GTPase activity"/>
    <property type="evidence" value="ECO:0007669"/>
    <property type="project" value="InterPro"/>
</dbReference>
<feature type="domain" description="G" evidence="1">
    <location>
        <begin position="55"/>
        <end position="158"/>
    </location>
</feature>
<dbReference type="RefSeq" id="WP_013778394.1">
    <property type="nucleotide sequence ID" value="NC_015519.1"/>
</dbReference>
<dbReference type="HOGENOM" id="CLU_115799_0_0_9"/>
<dbReference type="SUPFAM" id="SSF52540">
    <property type="entry name" value="P-loop containing nucleoside triphosphate hydrolases"/>
    <property type="match status" value="1"/>
</dbReference>
<dbReference type="STRING" id="1209989.TepRe1_1325"/>
<dbReference type="AlphaFoldDB" id="F4LUE1"/>
<dbReference type="Pfam" id="PF01926">
    <property type="entry name" value="MMR_HSR1"/>
    <property type="match status" value="1"/>
</dbReference>
<dbReference type="EMBL" id="HF563609">
    <property type="protein sequence ID" value="CDI40688.1"/>
    <property type="molecule type" value="Genomic_DNA"/>
</dbReference>
<proteinExistence type="predicted"/>